<evidence type="ECO:0000313" key="2">
    <source>
        <dbReference type="EMBL" id="KAK4024856.1"/>
    </source>
</evidence>
<dbReference type="Proteomes" id="UP001234178">
    <property type="component" value="Unassembled WGS sequence"/>
</dbReference>
<feature type="region of interest" description="Disordered" evidence="1">
    <location>
        <begin position="54"/>
        <end position="78"/>
    </location>
</feature>
<evidence type="ECO:0000256" key="1">
    <source>
        <dbReference type="SAM" id="MobiDB-lite"/>
    </source>
</evidence>
<protein>
    <submittedName>
        <fullName evidence="2">Uncharacterized protein</fullName>
    </submittedName>
</protein>
<organism evidence="2 3">
    <name type="scientific">Daphnia magna</name>
    <dbReference type="NCBI Taxonomy" id="35525"/>
    <lineage>
        <taxon>Eukaryota</taxon>
        <taxon>Metazoa</taxon>
        <taxon>Ecdysozoa</taxon>
        <taxon>Arthropoda</taxon>
        <taxon>Crustacea</taxon>
        <taxon>Branchiopoda</taxon>
        <taxon>Diplostraca</taxon>
        <taxon>Cladocera</taxon>
        <taxon>Anomopoda</taxon>
        <taxon>Daphniidae</taxon>
        <taxon>Daphnia</taxon>
    </lineage>
</organism>
<sequence>MSLGAIPINDGKMIPYLIRGLYRPGIRSVLMGNTPVTINAFLTELRRLELISESPSDSAVAPSDPSSSMSDNDSNSLSLATKPLTNQVAYLTRNEKQPAELETKSNVIAAAGSDISQGIVLILTLAGKNPIRKMCKPPVGAGAAVNMKKVLEPINLALIEVHVARVGPMKAMVNTRAMYAMFEQSNFHIR</sequence>
<proteinExistence type="predicted"/>
<dbReference type="EMBL" id="JAOYFB010000037">
    <property type="protein sequence ID" value="KAK4024856.1"/>
    <property type="molecule type" value="Genomic_DNA"/>
</dbReference>
<name>A0ABR0AIC2_9CRUS</name>
<gene>
    <name evidence="2" type="ORF">OUZ56_010351</name>
</gene>
<accession>A0ABR0AIC2</accession>
<reference evidence="2 3" key="1">
    <citation type="journal article" date="2023" name="Nucleic Acids Res.">
        <title>The hologenome of Daphnia magna reveals possible DNA methylation and microbiome-mediated evolution of the host genome.</title>
        <authorList>
            <person name="Chaturvedi A."/>
            <person name="Li X."/>
            <person name="Dhandapani V."/>
            <person name="Marshall H."/>
            <person name="Kissane S."/>
            <person name="Cuenca-Cambronero M."/>
            <person name="Asole G."/>
            <person name="Calvet F."/>
            <person name="Ruiz-Romero M."/>
            <person name="Marangio P."/>
            <person name="Guigo R."/>
            <person name="Rago D."/>
            <person name="Mirbahai L."/>
            <person name="Eastwood N."/>
            <person name="Colbourne J.K."/>
            <person name="Zhou J."/>
            <person name="Mallon E."/>
            <person name="Orsini L."/>
        </authorList>
    </citation>
    <scope>NUCLEOTIDE SEQUENCE [LARGE SCALE GENOMIC DNA]</scope>
    <source>
        <strain evidence="2">LRV0_1</strain>
    </source>
</reference>
<evidence type="ECO:0000313" key="3">
    <source>
        <dbReference type="Proteomes" id="UP001234178"/>
    </source>
</evidence>
<comment type="caution">
    <text evidence="2">The sequence shown here is derived from an EMBL/GenBank/DDBJ whole genome shotgun (WGS) entry which is preliminary data.</text>
</comment>
<keyword evidence="3" id="KW-1185">Reference proteome</keyword>